<organism evidence="2">
    <name type="scientific">Drosophila persimilis</name>
    <name type="common">Fruit fly</name>
    <dbReference type="NCBI Taxonomy" id="7234"/>
    <lineage>
        <taxon>Eukaryota</taxon>
        <taxon>Metazoa</taxon>
        <taxon>Ecdysozoa</taxon>
        <taxon>Arthropoda</taxon>
        <taxon>Hexapoda</taxon>
        <taxon>Insecta</taxon>
        <taxon>Pterygota</taxon>
        <taxon>Neoptera</taxon>
        <taxon>Endopterygota</taxon>
        <taxon>Diptera</taxon>
        <taxon>Brachycera</taxon>
        <taxon>Muscomorpha</taxon>
        <taxon>Ephydroidea</taxon>
        <taxon>Drosophilidae</taxon>
        <taxon>Drosophila</taxon>
        <taxon>Sophophora</taxon>
    </lineage>
</organism>
<dbReference type="AlphaFoldDB" id="B4G6B3"/>
<evidence type="ECO:0000313" key="2">
    <source>
        <dbReference type="Proteomes" id="UP000008744"/>
    </source>
</evidence>
<dbReference type="Proteomes" id="UP000008744">
    <property type="component" value="Unassembled WGS sequence"/>
</dbReference>
<sequence length="76" mass="9126">MLVLKSILDRRYQRNHRNINGLRYVKFFVSEGGAGLAICQFERVFNDLQRRRSRLIFGMKIMGVQPRLWLKMKEEP</sequence>
<gene>
    <name evidence="1" type="primary">Dper\GL23686</name>
    <name evidence="1" type="ORF">Dper_GL23686</name>
</gene>
<name>B4G6B3_DROPE</name>
<protein>
    <submittedName>
        <fullName evidence="1">GL23686</fullName>
    </submittedName>
</protein>
<keyword evidence="2" id="KW-1185">Reference proteome</keyword>
<reference evidence="1 2" key="1">
    <citation type="journal article" date="2007" name="Nature">
        <title>Evolution of genes and genomes on the Drosophila phylogeny.</title>
        <authorList>
            <consortium name="Drosophila 12 Genomes Consortium"/>
            <person name="Clark A.G."/>
            <person name="Eisen M.B."/>
            <person name="Smith D.R."/>
            <person name="Bergman C.M."/>
            <person name="Oliver B."/>
            <person name="Markow T.A."/>
            <person name="Kaufman T.C."/>
            <person name="Kellis M."/>
            <person name="Gelbart W."/>
            <person name="Iyer V.N."/>
            <person name="Pollard D.A."/>
            <person name="Sackton T.B."/>
            <person name="Larracuente A.M."/>
            <person name="Singh N.D."/>
            <person name="Abad J.P."/>
            <person name="Abt D.N."/>
            <person name="Adryan B."/>
            <person name="Aguade M."/>
            <person name="Akashi H."/>
            <person name="Anderson W.W."/>
            <person name="Aquadro C.F."/>
            <person name="Ardell D.H."/>
            <person name="Arguello R."/>
            <person name="Artieri C.G."/>
            <person name="Barbash D.A."/>
            <person name="Barker D."/>
            <person name="Barsanti P."/>
            <person name="Batterham P."/>
            <person name="Batzoglou S."/>
            <person name="Begun D."/>
            <person name="Bhutkar A."/>
            <person name="Blanco E."/>
            <person name="Bosak S.A."/>
            <person name="Bradley R.K."/>
            <person name="Brand A.D."/>
            <person name="Brent M.R."/>
            <person name="Brooks A.N."/>
            <person name="Brown R.H."/>
            <person name="Butlin R.K."/>
            <person name="Caggese C."/>
            <person name="Calvi B.R."/>
            <person name="Bernardo de Carvalho A."/>
            <person name="Caspi A."/>
            <person name="Castrezana S."/>
            <person name="Celniker S.E."/>
            <person name="Chang J.L."/>
            <person name="Chapple C."/>
            <person name="Chatterji S."/>
            <person name="Chinwalla A."/>
            <person name="Civetta A."/>
            <person name="Clifton S.W."/>
            <person name="Comeron J.M."/>
            <person name="Costello J.C."/>
            <person name="Coyne J.A."/>
            <person name="Daub J."/>
            <person name="David R.G."/>
            <person name="Delcher A.L."/>
            <person name="Delehaunty K."/>
            <person name="Do C.B."/>
            <person name="Ebling H."/>
            <person name="Edwards K."/>
            <person name="Eickbush T."/>
            <person name="Evans J.D."/>
            <person name="Filipski A."/>
            <person name="Findeiss S."/>
            <person name="Freyhult E."/>
            <person name="Fulton L."/>
            <person name="Fulton R."/>
            <person name="Garcia A.C."/>
            <person name="Gardiner A."/>
            <person name="Garfield D.A."/>
            <person name="Garvin B.E."/>
            <person name="Gibson G."/>
            <person name="Gilbert D."/>
            <person name="Gnerre S."/>
            <person name="Godfrey J."/>
            <person name="Good R."/>
            <person name="Gotea V."/>
            <person name="Gravely B."/>
            <person name="Greenberg A.J."/>
            <person name="Griffiths-Jones S."/>
            <person name="Gross S."/>
            <person name="Guigo R."/>
            <person name="Gustafson E.A."/>
            <person name="Haerty W."/>
            <person name="Hahn M.W."/>
            <person name="Halligan D.L."/>
            <person name="Halpern A.L."/>
            <person name="Halter G.M."/>
            <person name="Han M.V."/>
            <person name="Heger A."/>
            <person name="Hillier L."/>
            <person name="Hinrichs A.S."/>
            <person name="Holmes I."/>
            <person name="Hoskins R.A."/>
            <person name="Hubisz M.J."/>
            <person name="Hultmark D."/>
            <person name="Huntley M.A."/>
            <person name="Jaffe D.B."/>
            <person name="Jagadeeshan S."/>
            <person name="Jeck W.R."/>
            <person name="Johnson J."/>
            <person name="Jones C.D."/>
            <person name="Jordan W.C."/>
            <person name="Karpen G.H."/>
            <person name="Kataoka E."/>
            <person name="Keightley P.D."/>
            <person name="Kheradpour P."/>
            <person name="Kirkness E.F."/>
            <person name="Koerich L.B."/>
            <person name="Kristiansen K."/>
            <person name="Kudrna D."/>
            <person name="Kulathinal R.J."/>
            <person name="Kumar S."/>
            <person name="Kwok R."/>
            <person name="Lander E."/>
            <person name="Langley C.H."/>
            <person name="Lapoint R."/>
            <person name="Lazzaro B.P."/>
            <person name="Lee S.J."/>
            <person name="Levesque L."/>
            <person name="Li R."/>
            <person name="Lin C.F."/>
            <person name="Lin M.F."/>
            <person name="Lindblad-Toh K."/>
            <person name="Llopart A."/>
            <person name="Long M."/>
            <person name="Low L."/>
            <person name="Lozovsky E."/>
            <person name="Lu J."/>
            <person name="Luo M."/>
            <person name="Machado C.A."/>
            <person name="Makalowski W."/>
            <person name="Marzo M."/>
            <person name="Matsuda M."/>
            <person name="Matzkin L."/>
            <person name="McAllister B."/>
            <person name="McBride C.S."/>
            <person name="McKernan B."/>
            <person name="McKernan K."/>
            <person name="Mendez-Lago M."/>
            <person name="Minx P."/>
            <person name="Mollenhauer M.U."/>
            <person name="Montooth K."/>
            <person name="Mount S.M."/>
            <person name="Mu X."/>
            <person name="Myers E."/>
            <person name="Negre B."/>
            <person name="Newfeld S."/>
            <person name="Nielsen R."/>
            <person name="Noor M.A."/>
            <person name="O'Grady P."/>
            <person name="Pachter L."/>
            <person name="Papaceit M."/>
            <person name="Parisi M.J."/>
            <person name="Parisi M."/>
            <person name="Parts L."/>
            <person name="Pedersen J.S."/>
            <person name="Pesole G."/>
            <person name="Phillippy A.M."/>
            <person name="Ponting C.P."/>
            <person name="Pop M."/>
            <person name="Porcelli D."/>
            <person name="Powell J.R."/>
            <person name="Prohaska S."/>
            <person name="Pruitt K."/>
            <person name="Puig M."/>
            <person name="Quesneville H."/>
            <person name="Ram K.R."/>
            <person name="Rand D."/>
            <person name="Rasmussen M.D."/>
            <person name="Reed L.K."/>
            <person name="Reenan R."/>
            <person name="Reily A."/>
            <person name="Remington K.A."/>
            <person name="Rieger T.T."/>
            <person name="Ritchie M.G."/>
            <person name="Robin C."/>
            <person name="Rogers Y.H."/>
            <person name="Rohde C."/>
            <person name="Rozas J."/>
            <person name="Rubenfield M.J."/>
            <person name="Ruiz A."/>
            <person name="Russo S."/>
            <person name="Salzberg S.L."/>
            <person name="Sanchez-Gracia A."/>
            <person name="Saranga D.J."/>
            <person name="Sato H."/>
            <person name="Schaeffer S.W."/>
            <person name="Schatz M.C."/>
            <person name="Schlenke T."/>
            <person name="Schwartz R."/>
            <person name="Segarra C."/>
            <person name="Singh R.S."/>
            <person name="Sirot L."/>
            <person name="Sirota M."/>
            <person name="Sisneros N.B."/>
            <person name="Smith C.D."/>
            <person name="Smith T.F."/>
            <person name="Spieth J."/>
            <person name="Stage D.E."/>
            <person name="Stark A."/>
            <person name="Stephan W."/>
            <person name="Strausberg R.L."/>
            <person name="Strempel S."/>
            <person name="Sturgill D."/>
            <person name="Sutton G."/>
            <person name="Sutton G.G."/>
            <person name="Tao W."/>
            <person name="Teichmann S."/>
            <person name="Tobari Y.N."/>
            <person name="Tomimura Y."/>
            <person name="Tsolas J.M."/>
            <person name="Valente V.L."/>
            <person name="Venter E."/>
            <person name="Venter J.C."/>
            <person name="Vicario S."/>
            <person name="Vieira F.G."/>
            <person name="Vilella A.J."/>
            <person name="Villasante A."/>
            <person name="Walenz B."/>
            <person name="Wang J."/>
            <person name="Wasserman M."/>
            <person name="Watts T."/>
            <person name="Wilson D."/>
            <person name="Wilson R.K."/>
            <person name="Wing R.A."/>
            <person name="Wolfner M.F."/>
            <person name="Wong A."/>
            <person name="Wong G.K."/>
            <person name="Wu C.I."/>
            <person name="Wu G."/>
            <person name="Yamamoto D."/>
            <person name="Yang H.P."/>
            <person name="Yang S.P."/>
            <person name="Yorke J.A."/>
            <person name="Yoshida K."/>
            <person name="Zdobnov E."/>
            <person name="Zhang P."/>
            <person name="Zhang Y."/>
            <person name="Zimin A.V."/>
            <person name="Baldwin J."/>
            <person name="Abdouelleil A."/>
            <person name="Abdulkadir J."/>
            <person name="Abebe A."/>
            <person name="Abera B."/>
            <person name="Abreu J."/>
            <person name="Acer S.C."/>
            <person name="Aftuck L."/>
            <person name="Alexander A."/>
            <person name="An P."/>
            <person name="Anderson E."/>
            <person name="Anderson S."/>
            <person name="Arachi H."/>
            <person name="Azer M."/>
            <person name="Bachantsang P."/>
            <person name="Barry A."/>
            <person name="Bayul T."/>
            <person name="Berlin A."/>
            <person name="Bessette D."/>
            <person name="Bloom T."/>
            <person name="Blye J."/>
            <person name="Boguslavskiy L."/>
            <person name="Bonnet C."/>
            <person name="Boukhgalter B."/>
            <person name="Bourzgui I."/>
            <person name="Brown A."/>
            <person name="Cahill P."/>
            <person name="Channer S."/>
            <person name="Cheshatsang Y."/>
            <person name="Chuda L."/>
            <person name="Citroen M."/>
            <person name="Collymore A."/>
            <person name="Cooke P."/>
            <person name="Costello M."/>
            <person name="D'Aco K."/>
            <person name="Daza R."/>
            <person name="De Haan G."/>
            <person name="DeGray S."/>
            <person name="DeMaso C."/>
            <person name="Dhargay N."/>
            <person name="Dooley K."/>
            <person name="Dooley E."/>
            <person name="Doricent M."/>
            <person name="Dorje P."/>
            <person name="Dorjee K."/>
            <person name="Dupes A."/>
            <person name="Elong R."/>
            <person name="Falk J."/>
            <person name="Farina A."/>
            <person name="Faro S."/>
            <person name="Ferguson D."/>
            <person name="Fisher S."/>
            <person name="Foley C.D."/>
            <person name="Franke A."/>
            <person name="Friedrich D."/>
            <person name="Gadbois L."/>
            <person name="Gearin G."/>
            <person name="Gearin C.R."/>
            <person name="Giannoukos G."/>
            <person name="Goode T."/>
            <person name="Graham J."/>
            <person name="Grandbois E."/>
            <person name="Grewal S."/>
            <person name="Gyaltsen K."/>
            <person name="Hafez N."/>
            <person name="Hagos B."/>
            <person name="Hall J."/>
            <person name="Henson C."/>
            <person name="Hollinger A."/>
            <person name="Honan T."/>
            <person name="Huard M.D."/>
            <person name="Hughes L."/>
            <person name="Hurhula B."/>
            <person name="Husby M.E."/>
            <person name="Kamat A."/>
            <person name="Kanga B."/>
            <person name="Kashin S."/>
            <person name="Khazanovich D."/>
            <person name="Kisner P."/>
            <person name="Lance K."/>
            <person name="Lara M."/>
            <person name="Lee W."/>
            <person name="Lennon N."/>
            <person name="Letendre F."/>
            <person name="LeVine R."/>
            <person name="Lipovsky A."/>
            <person name="Liu X."/>
            <person name="Liu J."/>
            <person name="Liu S."/>
            <person name="Lokyitsang T."/>
            <person name="Lokyitsang Y."/>
            <person name="Lubonja R."/>
            <person name="Lui A."/>
            <person name="MacDonald P."/>
            <person name="Magnisalis V."/>
            <person name="Maru K."/>
            <person name="Matthews C."/>
            <person name="McCusker W."/>
            <person name="McDonough S."/>
            <person name="Mehta T."/>
            <person name="Meldrim J."/>
            <person name="Meneus L."/>
            <person name="Mihai O."/>
            <person name="Mihalev A."/>
            <person name="Mihova T."/>
            <person name="Mittelman R."/>
            <person name="Mlenga V."/>
            <person name="Montmayeur A."/>
            <person name="Mulrain L."/>
            <person name="Navidi A."/>
            <person name="Naylor J."/>
            <person name="Negash T."/>
            <person name="Nguyen T."/>
            <person name="Nguyen N."/>
            <person name="Nicol R."/>
            <person name="Norbu C."/>
            <person name="Norbu N."/>
            <person name="Novod N."/>
            <person name="O'Neill B."/>
            <person name="Osman S."/>
            <person name="Markiewicz E."/>
            <person name="Oyono O.L."/>
            <person name="Patti C."/>
            <person name="Phunkhang P."/>
            <person name="Pierre F."/>
            <person name="Priest M."/>
            <person name="Raghuraman S."/>
            <person name="Rege F."/>
            <person name="Reyes R."/>
            <person name="Rise C."/>
            <person name="Rogov P."/>
            <person name="Ross K."/>
            <person name="Ryan E."/>
            <person name="Settipalli S."/>
            <person name="Shea T."/>
            <person name="Sherpa N."/>
            <person name="Shi L."/>
            <person name="Shih D."/>
            <person name="Sparrow T."/>
            <person name="Spaulding J."/>
            <person name="Stalker J."/>
            <person name="Stange-Thomann N."/>
            <person name="Stavropoulos S."/>
            <person name="Stone C."/>
            <person name="Strader C."/>
            <person name="Tesfaye S."/>
            <person name="Thomson T."/>
            <person name="Thoulutsang Y."/>
            <person name="Thoulutsang D."/>
            <person name="Topham K."/>
            <person name="Topping I."/>
            <person name="Tsamla T."/>
            <person name="Vassiliev H."/>
            <person name="Vo A."/>
            <person name="Wangchuk T."/>
            <person name="Wangdi T."/>
            <person name="Weiand M."/>
            <person name="Wilkinson J."/>
            <person name="Wilson A."/>
            <person name="Yadav S."/>
            <person name="Young G."/>
            <person name="Yu Q."/>
            <person name="Zembek L."/>
            <person name="Zhong D."/>
            <person name="Zimmer A."/>
            <person name="Zwirko Z."/>
            <person name="Jaffe D.B."/>
            <person name="Alvarez P."/>
            <person name="Brockman W."/>
            <person name="Butler J."/>
            <person name="Chin C."/>
            <person name="Gnerre S."/>
            <person name="Grabherr M."/>
            <person name="Kleber M."/>
            <person name="Mauceli E."/>
            <person name="MacCallum I."/>
        </authorList>
    </citation>
    <scope>NUCLEOTIDE SEQUENCE [LARGE SCALE GENOMIC DNA]</scope>
    <source>
        <strain evidence="2">MSH-3 / Tucson 14011-0111.49</strain>
    </source>
</reference>
<dbReference type="HOGENOM" id="CLU_2778564_0_0_1"/>
<accession>B4G6B3</accession>
<proteinExistence type="predicted"/>
<dbReference type="EMBL" id="CH479179">
    <property type="protein sequence ID" value="EDW23872.1"/>
    <property type="molecule type" value="Genomic_DNA"/>
</dbReference>
<evidence type="ECO:0000313" key="1">
    <source>
        <dbReference type="EMBL" id="EDW23872.1"/>
    </source>
</evidence>
<dbReference type="OMA" id="QRNHRNI"/>